<dbReference type="Proteomes" id="UP001597286">
    <property type="component" value="Unassembled WGS sequence"/>
</dbReference>
<comment type="caution">
    <text evidence="3">The sequence shown here is derived from an EMBL/GenBank/DDBJ whole genome shotgun (WGS) entry which is preliminary data.</text>
</comment>
<dbReference type="EMBL" id="JBHUFB010000022">
    <property type="protein sequence ID" value="MFD1815630.1"/>
    <property type="molecule type" value="Genomic_DNA"/>
</dbReference>
<evidence type="ECO:0000259" key="2">
    <source>
        <dbReference type="Pfam" id="PF13478"/>
    </source>
</evidence>
<evidence type="ECO:0000259" key="1">
    <source>
        <dbReference type="Pfam" id="PF02625"/>
    </source>
</evidence>
<gene>
    <name evidence="3" type="ORF">ACFSJG_25735</name>
</gene>
<dbReference type="RefSeq" id="WP_378488090.1">
    <property type="nucleotide sequence ID" value="NZ_JBHUFB010000022.1"/>
</dbReference>
<feature type="domain" description="XdhC- CoxI" evidence="1">
    <location>
        <begin position="116"/>
        <end position="171"/>
    </location>
</feature>
<evidence type="ECO:0000313" key="4">
    <source>
        <dbReference type="Proteomes" id="UP001597286"/>
    </source>
</evidence>
<feature type="domain" description="XdhC Rossmann" evidence="2">
    <location>
        <begin position="191"/>
        <end position="333"/>
    </location>
</feature>
<accession>A0ABW4PAR7</accession>
<dbReference type="PANTHER" id="PTHR30388:SF4">
    <property type="entry name" value="MOLYBDENUM COFACTOR INSERTION CHAPERONE PAOD"/>
    <property type="match status" value="1"/>
</dbReference>
<sequence>MREILHQIAEWHRTGIDCATATIVAATGSAPCPVGSVMVFADTGTVAGGLTGGCIESDLWHVAVAVMETGRPELRRYSDTDGINAIGLVCGGSIEVLVQPAGASRLPGLVAMSDAIDGGRPVVLATLVGRGRSMVVTADAVAGTGGGPRLDAAVVGLARACLVGNTAVTTYRESIDGERVVFTSIPSPPRLVVYGAVDLARPLIRAATVLGFTTTLCDPRAVFATTQRFPEADEVVVDRPHHHLASVDILPSTAICVLTHDPRFDVPTLMIALRSAAGYVGAMGSRRTHRDRVRRLRAEGITDTELARLCAPIGLDLGAVTPAETAVSILAEIVAKRRGGSGRALTALDGPIHRANESLLDIVTTVNPS</sequence>
<dbReference type="InterPro" id="IPR052698">
    <property type="entry name" value="MoCofactor_Util/Proc"/>
</dbReference>
<dbReference type="Pfam" id="PF13478">
    <property type="entry name" value="XdhC_C"/>
    <property type="match status" value="1"/>
</dbReference>
<proteinExistence type="predicted"/>
<evidence type="ECO:0000313" key="3">
    <source>
        <dbReference type="EMBL" id="MFD1815630.1"/>
    </source>
</evidence>
<name>A0ABW4PAR7_9NOCA</name>
<dbReference type="Pfam" id="PF02625">
    <property type="entry name" value="XdhC_CoxI"/>
    <property type="match status" value="2"/>
</dbReference>
<dbReference type="Gene3D" id="3.40.50.720">
    <property type="entry name" value="NAD(P)-binding Rossmann-like Domain"/>
    <property type="match status" value="1"/>
</dbReference>
<dbReference type="PANTHER" id="PTHR30388">
    <property type="entry name" value="ALDEHYDE OXIDOREDUCTASE MOLYBDENUM COFACTOR ASSEMBLY PROTEIN"/>
    <property type="match status" value="1"/>
</dbReference>
<protein>
    <submittedName>
        <fullName evidence="3">XdhC family protein</fullName>
    </submittedName>
</protein>
<reference evidence="4" key="1">
    <citation type="journal article" date="2019" name="Int. J. Syst. Evol. Microbiol.">
        <title>The Global Catalogue of Microorganisms (GCM) 10K type strain sequencing project: providing services to taxonomists for standard genome sequencing and annotation.</title>
        <authorList>
            <consortium name="The Broad Institute Genomics Platform"/>
            <consortium name="The Broad Institute Genome Sequencing Center for Infectious Disease"/>
            <person name="Wu L."/>
            <person name="Ma J."/>
        </authorList>
    </citation>
    <scope>NUCLEOTIDE SEQUENCE [LARGE SCALE GENOMIC DNA]</scope>
    <source>
        <strain evidence="4">DT72</strain>
    </source>
</reference>
<dbReference type="InterPro" id="IPR027051">
    <property type="entry name" value="XdhC_Rossmann_dom"/>
</dbReference>
<feature type="domain" description="XdhC- CoxI" evidence="1">
    <location>
        <begin position="11"/>
        <end position="77"/>
    </location>
</feature>
<keyword evidence="4" id="KW-1185">Reference proteome</keyword>
<dbReference type="InterPro" id="IPR003777">
    <property type="entry name" value="XdhC_CoxI"/>
</dbReference>
<organism evidence="3 4">
    <name type="scientific">Rhodococcus gannanensis</name>
    <dbReference type="NCBI Taxonomy" id="1960308"/>
    <lineage>
        <taxon>Bacteria</taxon>
        <taxon>Bacillati</taxon>
        <taxon>Actinomycetota</taxon>
        <taxon>Actinomycetes</taxon>
        <taxon>Mycobacteriales</taxon>
        <taxon>Nocardiaceae</taxon>
        <taxon>Rhodococcus</taxon>
    </lineage>
</organism>